<protein>
    <recommendedName>
        <fullName evidence="3">DUF4268 domain-containing protein</fullName>
    </recommendedName>
</protein>
<evidence type="ECO:0008006" key="3">
    <source>
        <dbReference type="Google" id="ProtNLM"/>
    </source>
</evidence>
<comment type="caution">
    <text evidence="1">The sequence shown here is derived from an EMBL/GenBank/DDBJ whole genome shotgun (WGS) entry which is preliminary data.</text>
</comment>
<reference evidence="2" key="1">
    <citation type="journal article" date="2019" name="Int. J. Syst. Evol. Microbiol.">
        <title>The Global Catalogue of Microorganisms (GCM) 10K type strain sequencing project: providing services to taxonomists for standard genome sequencing and annotation.</title>
        <authorList>
            <consortium name="The Broad Institute Genomics Platform"/>
            <consortium name="The Broad Institute Genome Sequencing Center for Infectious Disease"/>
            <person name="Wu L."/>
            <person name="Ma J."/>
        </authorList>
    </citation>
    <scope>NUCLEOTIDE SEQUENCE [LARGE SCALE GENOMIC DNA]</scope>
    <source>
        <strain evidence="2">CCUG 66188</strain>
    </source>
</reference>
<evidence type="ECO:0000313" key="2">
    <source>
        <dbReference type="Proteomes" id="UP001596353"/>
    </source>
</evidence>
<keyword evidence="2" id="KW-1185">Reference proteome</keyword>
<dbReference type="Proteomes" id="UP001596353">
    <property type="component" value="Unassembled WGS sequence"/>
</dbReference>
<name>A0ABW2B2E4_9RHOB</name>
<evidence type="ECO:0000313" key="1">
    <source>
        <dbReference type="EMBL" id="MFC6759870.1"/>
    </source>
</evidence>
<organism evidence="1 2">
    <name type="scientific">Sulfitobacter porphyrae</name>
    <dbReference type="NCBI Taxonomy" id="1246864"/>
    <lineage>
        <taxon>Bacteria</taxon>
        <taxon>Pseudomonadati</taxon>
        <taxon>Pseudomonadota</taxon>
        <taxon>Alphaproteobacteria</taxon>
        <taxon>Rhodobacterales</taxon>
        <taxon>Roseobacteraceae</taxon>
        <taxon>Sulfitobacter</taxon>
    </lineage>
</organism>
<accession>A0ABW2B2E4</accession>
<sequence length="146" mass="16444">MPSPRTMDQLNSERAAFWAALAEEMAEADSAERTGQEQHFALGDDLLDGRLRMVMSVSQDKTSVYLVARSDAAKRWVSAHLAALQTELRAAGPGDKTNVAAGRWFRRDDKKNVVTLRSRWPEMRRWLRAQHATFQRAACAVQKDTA</sequence>
<dbReference type="EMBL" id="JBHSWG010000001">
    <property type="protein sequence ID" value="MFC6759870.1"/>
    <property type="molecule type" value="Genomic_DNA"/>
</dbReference>
<proteinExistence type="predicted"/>
<gene>
    <name evidence="1" type="ORF">ACFQFQ_10830</name>
</gene>